<sequence>MEAVGFERRRLSPPAAVAYGGCDAGVMAGSGGGSVTENARSCGGSAIEIGDGGGLHVWCDGTNLSFIPGSNLMGDEGLRIQSSSRASGGTLTHTGNWSNPILAITRQETEDNTLD</sequence>
<gene>
    <name evidence="1" type="ORF">E3N88_16591</name>
</gene>
<evidence type="ECO:0000313" key="1">
    <source>
        <dbReference type="EMBL" id="KAD5508888.1"/>
    </source>
</evidence>
<protein>
    <submittedName>
        <fullName evidence="1">Uncharacterized protein</fullName>
    </submittedName>
</protein>
<accession>A0A5N6P0I4</accession>
<dbReference type="AlphaFoldDB" id="A0A5N6P0I4"/>
<evidence type="ECO:0000313" key="2">
    <source>
        <dbReference type="Proteomes" id="UP000326396"/>
    </source>
</evidence>
<dbReference type="EMBL" id="SZYD01000008">
    <property type="protein sequence ID" value="KAD5508888.1"/>
    <property type="molecule type" value="Genomic_DNA"/>
</dbReference>
<keyword evidence="2" id="KW-1185">Reference proteome</keyword>
<reference evidence="1 2" key="1">
    <citation type="submission" date="2019-05" db="EMBL/GenBank/DDBJ databases">
        <title>Mikania micrantha, genome provides insights into the molecular mechanism of rapid growth.</title>
        <authorList>
            <person name="Liu B."/>
        </authorList>
    </citation>
    <scope>NUCLEOTIDE SEQUENCE [LARGE SCALE GENOMIC DNA]</scope>
    <source>
        <strain evidence="1">NLD-2019</strain>
        <tissue evidence="1">Leaf</tissue>
    </source>
</reference>
<comment type="caution">
    <text evidence="1">The sequence shown here is derived from an EMBL/GenBank/DDBJ whole genome shotgun (WGS) entry which is preliminary data.</text>
</comment>
<name>A0A5N6P0I4_9ASTR</name>
<dbReference type="Proteomes" id="UP000326396">
    <property type="component" value="Linkage Group LG16"/>
</dbReference>
<organism evidence="1 2">
    <name type="scientific">Mikania micrantha</name>
    <name type="common">bitter vine</name>
    <dbReference type="NCBI Taxonomy" id="192012"/>
    <lineage>
        <taxon>Eukaryota</taxon>
        <taxon>Viridiplantae</taxon>
        <taxon>Streptophyta</taxon>
        <taxon>Embryophyta</taxon>
        <taxon>Tracheophyta</taxon>
        <taxon>Spermatophyta</taxon>
        <taxon>Magnoliopsida</taxon>
        <taxon>eudicotyledons</taxon>
        <taxon>Gunneridae</taxon>
        <taxon>Pentapetalae</taxon>
        <taxon>asterids</taxon>
        <taxon>campanulids</taxon>
        <taxon>Asterales</taxon>
        <taxon>Asteraceae</taxon>
        <taxon>Asteroideae</taxon>
        <taxon>Heliantheae alliance</taxon>
        <taxon>Eupatorieae</taxon>
        <taxon>Mikania</taxon>
    </lineage>
</organism>
<proteinExistence type="predicted"/>